<feature type="compositionally biased region" description="Low complexity" evidence="8">
    <location>
        <begin position="2202"/>
        <end position="2214"/>
    </location>
</feature>
<dbReference type="Gene3D" id="1.20.5.1160">
    <property type="entry name" value="Vasodilator-stimulated phosphoprotein"/>
    <property type="match status" value="1"/>
</dbReference>
<evidence type="ECO:0000256" key="4">
    <source>
        <dbReference type="ARBA" id="ARBA00023123"/>
    </source>
</evidence>
<dbReference type="Gene3D" id="1.10.10.820">
    <property type="match status" value="1"/>
</dbReference>
<feature type="compositionally biased region" description="Low complexity" evidence="8">
    <location>
        <begin position="2418"/>
        <end position="2442"/>
    </location>
</feature>
<dbReference type="InterPro" id="IPR001478">
    <property type="entry name" value="PDZ"/>
</dbReference>
<feature type="compositionally biased region" description="Basic and acidic residues" evidence="8">
    <location>
        <begin position="2034"/>
        <end position="2055"/>
    </location>
</feature>
<keyword evidence="6" id="KW-0009">Actin-binding</keyword>
<feature type="region of interest" description="Disordered" evidence="8">
    <location>
        <begin position="1480"/>
        <end position="1518"/>
    </location>
</feature>
<dbReference type="SMART" id="SM00242">
    <property type="entry name" value="MYSc"/>
    <property type="match status" value="1"/>
</dbReference>
<comment type="caution">
    <text evidence="6">Lacks conserved residue(s) required for the propagation of feature annotation.</text>
</comment>
<feature type="binding site" evidence="6">
    <location>
        <begin position="538"/>
        <end position="545"/>
    </location>
    <ligand>
        <name>ATP</name>
        <dbReference type="ChEBI" id="CHEBI:30616"/>
    </ligand>
</feature>
<feature type="region of interest" description="Disordered" evidence="8">
    <location>
        <begin position="2200"/>
        <end position="2293"/>
    </location>
</feature>
<comment type="similarity">
    <text evidence="6">Belongs to the TRAFAC class myosin-kinesin ATPase superfamily. Myosin family.</text>
</comment>
<dbReference type="InterPro" id="IPR000048">
    <property type="entry name" value="IQ_motif_EF-hand-BS"/>
</dbReference>
<dbReference type="PROSITE" id="PS50106">
    <property type="entry name" value="PDZ"/>
    <property type="match status" value="1"/>
</dbReference>
<evidence type="ECO:0000259" key="9">
    <source>
        <dbReference type="PROSITE" id="PS50106"/>
    </source>
</evidence>
<dbReference type="Pfam" id="PF00063">
    <property type="entry name" value="Myosin_head"/>
    <property type="match status" value="2"/>
</dbReference>
<dbReference type="InterPro" id="IPR002928">
    <property type="entry name" value="Myosin_tail"/>
</dbReference>
<evidence type="ECO:0000256" key="8">
    <source>
        <dbReference type="SAM" id="MobiDB-lite"/>
    </source>
</evidence>
<evidence type="ECO:0000259" key="10">
    <source>
        <dbReference type="PROSITE" id="PS51456"/>
    </source>
</evidence>
<dbReference type="Pfam" id="PF01576">
    <property type="entry name" value="Myosin_tail_1"/>
    <property type="match status" value="1"/>
</dbReference>
<dbReference type="SMART" id="SM00228">
    <property type="entry name" value="PDZ"/>
    <property type="match status" value="1"/>
</dbReference>
<dbReference type="Gene3D" id="1.20.5.340">
    <property type="match status" value="1"/>
</dbReference>
<dbReference type="Proteomes" id="UP001652642">
    <property type="component" value="Chromosome 7"/>
</dbReference>
<dbReference type="InterPro" id="IPR001609">
    <property type="entry name" value="Myosin_head_motor_dom-like"/>
</dbReference>
<feature type="region of interest" description="Disordered" evidence="8">
    <location>
        <begin position="2000"/>
        <end position="2162"/>
    </location>
</feature>
<sequence length="2495" mass="280360">MFHLMKKDRDGSRREKKEKKEKKERMSAAELKSLEEMSLRRGFFNLNRSSKKDSKSRLEISNPIPIKVASGSDLHLTDIDSDSNRGSMILDSGHLSTASSSDDLKVDDTNFKGSVLQRAAKFGSLAKQNSQMIVKRFSFSQKSRDESTSETSTPSEHSAAPSPQVETRTLEIQLTRQGVMPGAPLSSRIRLPEVVSKRFPADLKLPMVVPPQPPVPRQLELQRRNTGDFGFSLRRTTMLDRGADGQVYRRVVHFAEPGAGTKDLALGLVPGDRLVEINGRNVENKSRDEIVEMIRQSGDTVRLKVQPILELSELSRCWLRSGDGLHQAAFDPEPVTATAAPSQVLYPSAPDLPPPPVCLWVDVCARATCWSAKTEEQVAAEEAWYETDKVWLVHKDGFSLASQLKTDAVAGLLPEGKVKVKLDYDGALLEVDEDDVEKANPPSCDRAEDLASLVYLNESSVLHTLRQRYGGNLIHTYAGPNLVVINPLSSPSMYSEKVMHMFKGCRKEDTSPHIYAVAQAAYRNMLMSRQDQSIVLLGGSGSGKTTNCQHLVQYLATVAGSSGKVFSVEKWQALYTVLEAFGNSGTSLNSNATRFSQIISLDFDQAGQVASASVQTMLLEKLRVAKRPVNEATFNVFYYLLACPDSTLRTELHFNHLAENNVFGTIPLSKPEEKQKAAQQFSKLQAAMKVMGLSSDEQKACWLILGAIYHLGAAGATKDGDEAGRKQFARHEWAQKAAYLLGCTLEELSSAIFKHQPKGTALQRSTSFRQGPEDAALADGSGPKASALECLEAFTSSLYSELFTLLISLLNRALKSSQRSLCSMMIVDTPGFQNPEMGGQSRGATFEELCHNYAQERLQTLFHERTFVQELERYKEENIELSLDALEPNTSGSVATVDQASHQALVRSLSRTDEARGLLWLLEEESLQPGGNEETLLERLFTYYGPQDGDKKGQNPLLRSNKPKHFYLGHSYGTNWVEYDTTGWLSYVRQNPASQNALPRLQESQKKIISNLFAGRAGTAVVLSGSVAGLEGGSQLALRRATSMRKTFTTGVGAVKKKSLCVQIKLQVDALIDTLKKSKLHFVHCFLPKVDGWSGDLRGPGGRRVSTSELDLHGEHCEAGLMQLDVPLLRAQIRGSRLLDALRMYRQGYPDHMVFAEFRRRFDVLAPHLTKKHGRNYIVTDEKRAVEELLESLELEKSSFHMGLSRVFFRAGTLAKLEEQRDKQMSRNITLFQAACRGFLARQQFKKRKIQDLAIRCVQKNIKKNKGVKDWPWWKLFTTVRPLIEVQLTEDQIRGKDEEIQQLKSRLEKVEKERNELRLNSDRLESKITELTSELTDERNTGESASQLLDAETAERLRAEKEMKDLQAKYDALKKQMESMEMEVMEARLIRAAELNGEMDDDDSGGEWRLKYERAVREIDFTQKRLRQEFEDKLEVEQQGKRQLERKLADLQVDTEENQRALQTLKKKCQRLTAELQDTKRHLEGQQGRNHELEKKQRRFDSELSQAHEEAQREKLAREKLSREKDMLISEVFSLKQQLEEKDSNLAALTQKVEALEAELQDLSSQESKDEASLAKVRKQLRDLEAKAKDQEEELDEQAGTIQMLEQAKLRLEMEMERLRQTHSKEVESRDEEVEETRQSCQKKLKQMEMQLEEEYEEKQKVLREKRDLEARLAAVSDQVNQRDFETEKRLRKDLKRTKALLADAQVMLDHLKNNAPSKREIAQLKNQLEESEFTCAAAVKARKSMEVEIEDLHLQIDDLSKAKAGLEEQLSRLQREKNEVQSRLEEDQEDMNELMKKHKAAVAQASRDLAQINDLQSQLEEASKEKQELQEKLQGLQSQLEFVEQSMVDKSLVSRQEAKIRELETRLEFERTQVKRLESLATRLKENMEKLTEERDQRTAAENREKEQNKRLQRQLRDSKEEMAELAKKEAEASRKKHELEMDLESLEAANQSLQSDLKLAFKRIGDLQAAIEDEMESDDNEDLINSLQDMVAKYQRRRNKLDGDSDADSELEDRVDGVKSWLSKNKTPSKTVSEDGSLKSSRPKEAKEADERPVSVMSSLSYRKRANLKDSIGGQGDEETLFSTLSEHPASPDRSFRKAKRNSAAAAGGLEEGSGSVASWKKATGGGADELDGRSSVLSQPFSESSTAGTGTSHLRKELEKRWPASAAELDKASLLSAPVSRGGASWCGGLESREDDARSSLSFALSSPGSLRRSTSRLDNLGPSGSRPSSRLSLGRAPADEAAGVDPSNTFSLYSHPSLPRSLSVPPRPRASASEELRAEDLDLRPVGHRSYLDPDLEAAIHEVLNYKPVQFKRSSLDPDSEDDDRKSIRSSRSLALQERTECLAGSSLRRSASALDFSRPPGVKAKGRKRSDSSPSDSSSSSSSPSPERQRRSSRKHARKSKKKSKKKQKSRSRSGSSSESSSSSSSGSTVSYRSNSSVKKGPRREEGDSGAAKEGQEAGKSNKQLKKEEKQRKKQVDSLMMKYLYRPESD</sequence>
<gene>
    <name evidence="12" type="primary">MYO18A</name>
</gene>
<feature type="compositionally biased region" description="Low complexity" evidence="8">
    <location>
        <begin position="2377"/>
        <end position="2391"/>
    </location>
</feature>
<organism evidence="11 12">
    <name type="scientific">Pogona vitticeps</name>
    <name type="common">central bearded dragon</name>
    <dbReference type="NCBI Taxonomy" id="103695"/>
    <lineage>
        <taxon>Eukaryota</taxon>
        <taxon>Metazoa</taxon>
        <taxon>Chordata</taxon>
        <taxon>Craniata</taxon>
        <taxon>Vertebrata</taxon>
        <taxon>Euteleostomi</taxon>
        <taxon>Lepidosauria</taxon>
        <taxon>Squamata</taxon>
        <taxon>Bifurcata</taxon>
        <taxon>Unidentata</taxon>
        <taxon>Episquamata</taxon>
        <taxon>Toxicofera</taxon>
        <taxon>Iguania</taxon>
        <taxon>Acrodonta</taxon>
        <taxon>Agamidae</taxon>
        <taxon>Amphibolurinae</taxon>
        <taxon>Pogona</taxon>
    </lineage>
</organism>
<feature type="compositionally biased region" description="Basic and acidic residues" evidence="8">
    <location>
        <begin position="1"/>
        <end position="15"/>
    </location>
</feature>
<dbReference type="SMART" id="SM00015">
    <property type="entry name" value="IQ"/>
    <property type="match status" value="1"/>
</dbReference>
<keyword evidence="2 6" id="KW-0067">ATP-binding</keyword>
<name>A0ABM5ENP5_9SAUR</name>
<feature type="compositionally biased region" description="Basic and acidic residues" evidence="8">
    <location>
        <begin position="21"/>
        <end position="31"/>
    </location>
</feature>
<feature type="region of interest" description="Disordered" evidence="8">
    <location>
        <begin position="2311"/>
        <end position="2495"/>
    </location>
</feature>
<dbReference type="SUPFAM" id="SSF52540">
    <property type="entry name" value="P-loop containing nucleoside triphosphate hydrolases"/>
    <property type="match status" value="1"/>
</dbReference>
<feature type="compositionally biased region" description="Polar residues" evidence="8">
    <location>
        <begin position="2138"/>
        <end position="2155"/>
    </location>
</feature>
<dbReference type="Gene3D" id="1.20.120.720">
    <property type="entry name" value="Myosin VI head, motor domain, U50 subdomain"/>
    <property type="match status" value="1"/>
</dbReference>
<evidence type="ECO:0000256" key="2">
    <source>
        <dbReference type="ARBA" id="ARBA00022840"/>
    </source>
</evidence>
<dbReference type="RefSeq" id="XP_072834774.1">
    <property type="nucleotide sequence ID" value="XM_072978673.1"/>
</dbReference>
<dbReference type="Gene3D" id="1.20.58.530">
    <property type="match status" value="1"/>
</dbReference>
<feature type="coiled-coil region" evidence="7">
    <location>
        <begin position="1286"/>
        <end position="1390"/>
    </location>
</feature>
<keyword evidence="4 6" id="KW-0518">Myosin</keyword>
<feature type="compositionally biased region" description="Low complexity" evidence="8">
    <location>
        <begin position="2105"/>
        <end position="2121"/>
    </location>
</feature>
<feature type="domain" description="Myosin motor" evidence="10">
    <location>
        <begin position="445"/>
        <end position="1222"/>
    </location>
</feature>
<dbReference type="PRINTS" id="PR00193">
    <property type="entry name" value="MYOSINHEAVY"/>
</dbReference>
<feature type="compositionally biased region" description="Basic residues" evidence="8">
    <location>
        <begin position="2396"/>
        <end position="2417"/>
    </location>
</feature>
<feature type="compositionally biased region" description="Low complexity" evidence="8">
    <location>
        <begin position="2260"/>
        <end position="2275"/>
    </location>
</feature>
<feature type="compositionally biased region" description="Polar residues" evidence="8">
    <location>
        <begin position="2024"/>
        <end position="2033"/>
    </location>
</feature>
<dbReference type="Gene3D" id="2.30.42.10">
    <property type="match status" value="1"/>
</dbReference>
<evidence type="ECO:0000256" key="6">
    <source>
        <dbReference type="PROSITE-ProRule" id="PRU00782"/>
    </source>
</evidence>
<dbReference type="InterPro" id="IPR036961">
    <property type="entry name" value="Kinesin_motor_dom_sf"/>
</dbReference>
<evidence type="ECO:0000313" key="12">
    <source>
        <dbReference type="RefSeq" id="XP_072834774.1"/>
    </source>
</evidence>
<reference evidence="12" key="1">
    <citation type="submission" date="2025-08" db="UniProtKB">
        <authorList>
            <consortium name="RefSeq"/>
        </authorList>
    </citation>
    <scope>IDENTIFICATION</scope>
</reference>
<dbReference type="PANTHER" id="PTHR45615:SF13">
    <property type="entry name" value="UNCONVENTIONAL MYOSIN-XVIIIA"/>
    <property type="match status" value="1"/>
</dbReference>
<accession>A0ABM5ENP5</accession>
<dbReference type="CDD" id="cd01386">
    <property type="entry name" value="MYSc_Myo18"/>
    <property type="match status" value="1"/>
</dbReference>
<dbReference type="PANTHER" id="PTHR45615">
    <property type="entry name" value="MYOSIN HEAVY CHAIN, NON-MUSCLE"/>
    <property type="match status" value="1"/>
</dbReference>
<dbReference type="Gene3D" id="3.30.70.1590">
    <property type="match status" value="1"/>
</dbReference>
<feature type="compositionally biased region" description="Basic and acidic residues" evidence="8">
    <location>
        <begin position="2470"/>
        <end position="2481"/>
    </location>
</feature>
<dbReference type="PROSITE" id="PS51456">
    <property type="entry name" value="MYOSIN_MOTOR"/>
    <property type="match status" value="1"/>
</dbReference>
<feature type="region of interest" description="Disordered" evidence="8">
    <location>
        <begin position="1"/>
        <end position="31"/>
    </location>
</feature>
<feature type="region of interest" description="Disordered" evidence="8">
    <location>
        <begin position="1889"/>
        <end position="1938"/>
    </location>
</feature>
<dbReference type="SUPFAM" id="SSF50156">
    <property type="entry name" value="PDZ domain-like"/>
    <property type="match status" value="1"/>
</dbReference>
<feature type="compositionally biased region" description="Low complexity" evidence="8">
    <location>
        <begin position="2347"/>
        <end position="2363"/>
    </location>
</feature>
<feature type="compositionally biased region" description="Low complexity" evidence="8">
    <location>
        <begin position="2224"/>
        <end position="2240"/>
    </location>
</feature>
<dbReference type="GeneID" id="110084240"/>
<evidence type="ECO:0000313" key="11">
    <source>
        <dbReference type="Proteomes" id="UP001652642"/>
    </source>
</evidence>
<evidence type="ECO:0000256" key="1">
    <source>
        <dbReference type="ARBA" id="ARBA00022741"/>
    </source>
</evidence>
<keyword evidence="1 6" id="KW-0547">Nucleotide-binding</keyword>
<feature type="compositionally biased region" description="Low complexity" evidence="8">
    <location>
        <begin position="149"/>
        <end position="158"/>
    </location>
</feature>
<keyword evidence="5 6" id="KW-0505">Motor protein</keyword>
<evidence type="ECO:0000256" key="7">
    <source>
        <dbReference type="SAM" id="Coils"/>
    </source>
</evidence>
<feature type="domain" description="PDZ" evidence="9">
    <location>
        <begin position="218"/>
        <end position="309"/>
    </location>
</feature>
<dbReference type="InterPro" id="IPR057772">
    <property type="entry name" value="SH3_Myo18a"/>
</dbReference>
<dbReference type="InterPro" id="IPR036064">
    <property type="entry name" value="MYSc_Myo18"/>
</dbReference>
<dbReference type="InterPro" id="IPR027417">
    <property type="entry name" value="P-loop_NTPase"/>
</dbReference>
<keyword evidence="3 7" id="KW-0175">Coiled coil</keyword>
<dbReference type="PROSITE" id="PS50096">
    <property type="entry name" value="IQ"/>
    <property type="match status" value="1"/>
</dbReference>
<dbReference type="InterPro" id="IPR036034">
    <property type="entry name" value="PDZ_sf"/>
</dbReference>
<dbReference type="Gene3D" id="3.40.850.10">
    <property type="entry name" value="Kinesin motor domain"/>
    <property type="match status" value="1"/>
</dbReference>
<dbReference type="SUPFAM" id="SSF90257">
    <property type="entry name" value="Myosin rod fragments"/>
    <property type="match status" value="2"/>
</dbReference>
<evidence type="ECO:0000256" key="3">
    <source>
        <dbReference type="ARBA" id="ARBA00023054"/>
    </source>
</evidence>
<evidence type="ECO:0000256" key="5">
    <source>
        <dbReference type="ARBA" id="ARBA00023175"/>
    </source>
</evidence>
<protein>
    <submittedName>
        <fullName evidence="12">Unconventional myosin-XVIIIa isoform X3</fullName>
    </submittedName>
</protein>
<feature type="region of interest" description="Disordered" evidence="8">
    <location>
        <begin position="138"/>
        <end position="167"/>
    </location>
</feature>
<dbReference type="Pfam" id="PF00595">
    <property type="entry name" value="PDZ"/>
    <property type="match status" value="1"/>
</dbReference>
<feature type="compositionally biased region" description="Basic and acidic residues" evidence="8">
    <location>
        <begin position="2276"/>
        <end position="2289"/>
    </location>
</feature>
<dbReference type="Gene3D" id="4.10.270.10">
    <property type="entry name" value="Myosin, subunit A"/>
    <property type="match status" value="1"/>
</dbReference>
<proteinExistence type="inferred from homology"/>
<dbReference type="Pfam" id="PF24556">
    <property type="entry name" value="SH3_Myosin-XVIIIa"/>
    <property type="match status" value="1"/>
</dbReference>
<dbReference type="CDD" id="cd06747">
    <property type="entry name" value="PDZ_MYO18-like"/>
    <property type="match status" value="1"/>
</dbReference>
<keyword evidence="11" id="KW-1185">Reference proteome</keyword>